<accession>A0A371PQL6</accession>
<evidence type="ECO:0000313" key="2">
    <source>
        <dbReference type="Proteomes" id="UP000262477"/>
    </source>
</evidence>
<evidence type="ECO:0008006" key="3">
    <source>
        <dbReference type="Google" id="ProtNLM"/>
    </source>
</evidence>
<name>A0A371PQL6_STRIH</name>
<dbReference type="InterPro" id="IPR032710">
    <property type="entry name" value="NTF2-like_dom_sf"/>
</dbReference>
<evidence type="ECO:0000313" key="1">
    <source>
        <dbReference type="EMBL" id="REK84808.1"/>
    </source>
</evidence>
<dbReference type="EMBL" id="QUAC01000474">
    <property type="protein sequence ID" value="REK84808.1"/>
    <property type="molecule type" value="Genomic_DNA"/>
</dbReference>
<proteinExistence type="predicted"/>
<organism evidence="1 2">
    <name type="scientific">Streptomyces inhibens</name>
    <dbReference type="NCBI Taxonomy" id="2293571"/>
    <lineage>
        <taxon>Bacteria</taxon>
        <taxon>Bacillati</taxon>
        <taxon>Actinomycetota</taxon>
        <taxon>Actinomycetes</taxon>
        <taxon>Kitasatosporales</taxon>
        <taxon>Streptomycetaceae</taxon>
        <taxon>Streptomyces</taxon>
    </lineage>
</organism>
<dbReference type="OrthoDB" id="8722217at2"/>
<gene>
    <name evidence="1" type="ORF">DY245_41260</name>
</gene>
<dbReference type="SUPFAM" id="SSF54427">
    <property type="entry name" value="NTF2-like"/>
    <property type="match status" value="1"/>
</dbReference>
<reference evidence="1 2" key="1">
    <citation type="submission" date="2018-08" db="EMBL/GenBank/DDBJ databases">
        <title>Streptomyces NEAU-D10 sp. nov., a novel Actinomycete isolated from soil.</title>
        <authorList>
            <person name="Jin L."/>
        </authorList>
    </citation>
    <scope>NUCLEOTIDE SEQUENCE [LARGE SCALE GENOMIC DNA]</scope>
    <source>
        <strain evidence="1 2">NEAU-D10</strain>
    </source>
</reference>
<sequence>MAVDIDQFVDRYIAVWNEPDPVARRRRIAEVWAADAVELTPEARYQGLEALEERVTSAHNQLVRDGGHLFRSAGDATAHHGAVSFTTHMIPAAGGAIAWTGRTFATLDEDRRIRYEYQFTVDLTKAPA</sequence>
<dbReference type="AlphaFoldDB" id="A0A371PQL6"/>
<protein>
    <recommendedName>
        <fullName evidence="3">Nuclear transport factor 2 family protein</fullName>
    </recommendedName>
</protein>
<dbReference type="Gene3D" id="3.10.450.50">
    <property type="match status" value="1"/>
</dbReference>
<comment type="caution">
    <text evidence="1">The sequence shown here is derived from an EMBL/GenBank/DDBJ whole genome shotgun (WGS) entry which is preliminary data.</text>
</comment>
<keyword evidence="2" id="KW-1185">Reference proteome</keyword>
<dbReference type="Proteomes" id="UP000262477">
    <property type="component" value="Unassembled WGS sequence"/>
</dbReference>